<keyword evidence="1" id="KW-1133">Transmembrane helix</keyword>
<feature type="transmembrane region" description="Helical" evidence="1">
    <location>
        <begin position="51"/>
        <end position="72"/>
    </location>
</feature>
<feature type="transmembrane region" description="Helical" evidence="1">
    <location>
        <begin position="291"/>
        <end position="312"/>
    </location>
</feature>
<keyword evidence="1" id="KW-0472">Membrane</keyword>
<dbReference type="PANTHER" id="PTHR43044:SF1">
    <property type="entry name" value="QUINOL:CYTOCHROME C OXIDOREDUCTASE QUINONE-BINDING SUBUNIT 2"/>
    <property type="match status" value="1"/>
</dbReference>
<evidence type="ECO:0000256" key="1">
    <source>
        <dbReference type="SAM" id="Phobius"/>
    </source>
</evidence>
<evidence type="ECO:0000313" key="2">
    <source>
        <dbReference type="EMBL" id="VAX25151.1"/>
    </source>
</evidence>
<feature type="transmembrane region" description="Helical" evidence="1">
    <location>
        <begin position="21"/>
        <end position="39"/>
    </location>
</feature>
<name>A0A3B1CF12_9ZZZZ</name>
<keyword evidence="1" id="KW-0812">Transmembrane</keyword>
<evidence type="ECO:0008006" key="3">
    <source>
        <dbReference type="Google" id="ProtNLM"/>
    </source>
</evidence>
<feature type="transmembrane region" description="Helical" evidence="1">
    <location>
        <begin position="176"/>
        <end position="197"/>
    </location>
</feature>
<feature type="transmembrane region" description="Helical" evidence="1">
    <location>
        <begin position="351"/>
        <end position="373"/>
    </location>
</feature>
<gene>
    <name evidence="2" type="ORF">MNBD_IGNAVI01-2173</name>
</gene>
<feature type="transmembrane region" description="Helical" evidence="1">
    <location>
        <begin position="209"/>
        <end position="231"/>
    </location>
</feature>
<sequence>MSSSEKVIEYSQKDLPPIFGRLGIVLFVIGIVLTVLAYMSDPVRSAFNNVILLEFLTSVGLGALFFVALEHLVGAVWSTPFRRVFEILSALLLILPLVALPVYFHAHDIFHWTHTDIVAADDILSQKSSYLNMTFFTIRIIIYFAIWIIFYWVLIRNSNKQDKSRDQKISKLNARISAVFMPIFALTITFSAIDWLMSLEPHWFSTIFGVYYFSGTVVVSLAVGTILVIWLNEKGLLVKGIKQDHYYSLGALLFAFINFWAYIAFSQYLLIWYANLPEETFWFLKRWEGSWMIFSILFIFVHFVVPYFGLLSQPSKTDPKRLKYMAGWLVFAHLMDLYWIVIPTFSPDGFVFGWIEIGFIILAIGIIMVVFYFKAKKTNLVAIGDPKLQRGIDFRL</sequence>
<accession>A0A3B1CF12</accession>
<dbReference type="PANTHER" id="PTHR43044">
    <property type="match status" value="1"/>
</dbReference>
<feature type="transmembrane region" description="Helical" evidence="1">
    <location>
        <begin position="251"/>
        <end position="271"/>
    </location>
</feature>
<proteinExistence type="predicted"/>
<feature type="transmembrane region" description="Helical" evidence="1">
    <location>
        <begin position="136"/>
        <end position="155"/>
    </location>
</feature>
<organism evidence="2">
    <name type="scientific">hydrothermal vent metagenome</name>
    <dbReference type="NCBI Taxonomy" id="652676"/>
    <lineage>
        <taxon>unclassified sequences</taxon>
        <taxon>metagenomes</taxon>
        <taxon>ecological metagenomes</taxon>
    </lineage>
</organism>
<feature type="transmembrane region" description="Helical" evidence="1">
    <location>
        <begin position="324"/>
        <end position="345"/>
    </location>
</feature>
<protein>
    <recommendedName>
        <fullName evidence="3">Quinol:cytochrome C oxidoreductase</fullName>
    </recommendedName>
</protein>
<dbReference type="EMBL" id="UOGD01000291">
    <property type="protein sequence ID" value="VAX25151.1"/>
    <property type="molecule type" value="Genomic_DNA"/>
</dbReference>
<feature type="transmembrane region" description="Helical" evidence="1">
    <location>
        <begin position="84"/>
        <end position="104"/>
    </location>
</feature>
<reference evidence="2" key="1">
    <citation type="submission" date="2018-06" db="EMBL/GenBank/DDBJ databases">
        <authorList>
            <person name="Zhirakovskaya E."/>
        </authorList>
    </citation>
    <scope>NUCLEOTIDE SEQUENCE</scope>
</reference>
<dbReference type="AlphaFoldDB" id="A0A3B1CF12"/>